<proteinExistence type="inferred from homology"/>
<evidence type="ECO:0000256" key="4">
    <source>
        <dbReference type="RuleBase" id="RU361279"/>
    </source>
</evidence>
<dbReference type="Pfam" id="PF01812">
    <property type="entry name" value="5-FTHF_cyc-lig"/>
    <property type="match status" value="1"/>
</dbReference>
<evidence type="ECO:0000256" key="2">
    <source>
        <dbReference type="ARBA" id="ARBA00022741"/>
    </source>
</evidence>
<protein>
    <recommendedName>
        <fullName evidence="4">5-formyltetrahydrofolate cyclo-ligase</fullName>
        <ecNumber evidence="4">6.3.3.2</ecNumber>
    </recommendedName>
</protein>
<evidence type="ECO:0000313" key="6">
    <source>
        <dbReference type="EMBL" id="UUL83282.1"/>
    </source>
</evidence>
<evidence type="ECO:0000313" key="7">
    <source>
        <dbReference type="Proteomes" id="UP001058533"/>
    </source>
</evidence>
<keyword evidence="2 4" id="KW-0547">Nucleotide-binding</keyword>
<dbReference type="InterPro" id="IPR002698">
    <property type="entry name" value="FTHF_cligase"/>
</dbReference>
<evidence type="ECO:0000256" key="3">
    <source>
        <dbReference type="ARBA" id="ARBA00022840"/>
    </source>
</evidence>
<comment type="cofactor">
    <cofactor evidence="4">
        <name>Mg(2+)</name>
        <dbReference type="ChEBI" id="CHEBI:18420"/>
    </cofactor>
</comment>
<feature type="region of interest" description="Disordered" evidence="5">
    <location>
        <begin position="1"/>
        <end position="26"/>
    </location>
</feature>
<sequence>MSTSAVAGDAAQPLPRPLPQTGGGRKILPPPAYLARLTPGTIVAAYIPLGSEADPAALIAAARASRCTLALPHVIDRTTPMRFLEWHPAAPLEPGIFGLQQPPATAREVAPDIVLVPLVAFDAALHRLGQGAGYYDRALAGLPDAWRLGIAWSVQQVPQVPVDPWDIPLHGVVTERSVFLREKLE</sequence>
<dbReference type="InterPro" id="IPR037171">
    <property type="entry name" value="NagB/RpiA_transferase-like"/>
</dbReference>
<dbReference type="EMBL" id="CP101740">
    <property type="protein sequence ID" value="UUL83282.1"/>
    <property type="molecule type" value="Genomic_DNA"/>
</dbReference>
<reference evidence="6" key="1">
    <citation type="submission" date="2022-07" db="EMBL/GenBank/DDBJ databases">
        <title>Sphingomonas sp. nov., a novel bacterium isolated from the north slope of the Mount Everest.</title>
        <authorList>
            <person name="Cui X."/>
            <person name="Liu Y."/>
        </authorList>
    </citation>
    <scope>NUCLEOTIDE SEQUENCE</scope>
    <source>
        <strain evidence="6">S5-59</strain>
    </source>
</reference>
<comment type="catalytic activity">
    <reaction evidence="4">
        <text>(6S)-5-formyl-5,6,7,8-tetrahydrofolate + ATP = (6R)-5,10-methenyltetrahydrofolate + ADP + phosphate</text>
        <dbReference type="Rhea" id="RHEA:10488"/>
        <dbReference type="ChEBI" id="CHEBI:30616"/>
        <dbReference type="ChEBI" id="CHEBI:43474"/>
        <dbReference type="ChEBI" id="CHEBI:57455"/>
        <dbReference type="ChEBI" id="CHEBI:57457"/>
        <dbReference type="ChEBI" id="CHEBI:456216"/>
        <dbReference type="EC" id="6.3.3.2"/>
    </reaction>
</comment>
<dbReference type="PANTHER" id="PTHR23407:SF1">
    <property type="entry name" value="5-FORMYLTETRAHYDROFOLATE CYCLO-LIGASE"/>
    <property type="match status" value="1"/>
</dbReference>
<keyword evidence="4" id="KW-0460">Magnesium</keyword>
<keyword evidence="3 4" id="KW-0067">ATP-binding</keyword>
<organism evidence="6 7">
    <name type="scientific">Sphingomonas qomolangmaensis</name>
    <dbReference type="NCBI Taxonomy" id="2918765"/>
    <lineage>
        <taxon>Bacteria</taxon>
        <taxon>Pseudomonadati</taxon>
        <taxon>Pseudomonadota</taxon>
        <taxon>Alphaproteobacteria</taxon>
        <taxon>Sphingomonadales</taxon>
        <taxon>Sphingomonadaceae</taxon>
        <taxon>Sphingomonas</taxon>
    </lineage>
</organism>
<keyword evidence="6" id="KW-0436">Ligase</keyword>
<name>A0ABY5LBQ0_9SPHN</name>
<comment type="similarity">
    <text evidence="1 4">Belongs to the 5-formyltetrahydrofolate cyclo-ligase family.</text>
</comment>
<keyword evidence="4" id="KW-0479">Metal-binding</keyword>
<evidence type="ECO:0000256" key="1">
    <source>
        <dbReference type="ARBA" id="ARBA00010638"/>
    </source>
</evidence>
<gene>
    <name evidence="6" type="ORF">NMP03_03350</name>
</gene>
<dbReference type="GO" id="GO:0030272">
    <property type="term" value="F:5-formyltetrahydrofolate cyclo-ligase activity"/>
    <property type="evidence" value="ECO:0007669"/>
    <property type="project" value="UniProtKB-EC"/>
</dbReference>
<accession>A0ABY5LBQ0</accession>
<dbReference type="SUPFAM" id="SSF100950">
    <property type="entry name" value="NagB/RpiA/CoA transferase-like"/>
    <property type="match status" value="1"/>
</dbReference>
<keyword evidence="7" id="KW-1185">Reference proteome</keyword>
<dbReference type="InterPro" id="IPR024185">
    <property type="entry name" value="FTHF_cligase-like_sf"/>
</dbReference>
<dbReference type="NCBIfam" id="TIGR02727">
    <property type="entry name" value="MTHFS_bact"/>
    <property type="match status" value="1"/>
</dbReference>
<dbReference type="PANTHER" id="PTHR23407">
    <property type="entry name" value="ATPASE INHIBITOR/5-FORMYLTETRAHYDROFOLATE CYCLO-LIGASE"/>
    <property type="match status" value="1"/>
</dbReference>
<dbReference type="EC" id="6.3.3.2" evidence="4"/>
<dbReference type="Gene3D" id="3.40.50.10420">
    <property type="entry name" value="NagB/RpiA/CoA transferase-like"/>
    <property type="match status" value="1"/>
</dbReference>
<dbReference type="Proteomes" id="UP001058533">
    <property type="component" value="Chromosome"/>
</dbReference>
<evidence type="ECO:0000256" key="5">
    <source>
        <dbReference type="SAM" id="MobiDB-lite"/>
    </source>
</evidence>